<name>A0A560EX35_9PROT</name>
<dbReference type="Proteomes" id="UP000319859">
    <property type="component" value="Unassembled WGS sequence"/>
</dbReference>
<proteinExistence type="predicted"/>
<dbReference type="EMBL" id="VITN01000018">
    <property type="protein sequence ID" value="TWB13950.1"/>
    <property type="molecule type" value="Genomic_DNA"/>
</dbReference>
<gene>
    <name evidence="2" type="ORF">FBZ89_1181</name>
</gene>
<protein>
    <submittedName>
        <fullName evidence="2">Uncharacterized protein</fullName>
    </submittedName>
</protein>
<dbReference type="AlphaFoldDB" id="A0A560EX35"/>
<feature type="region of interest" description="Disordered" evidence="1">
    <location>
        <begin position="40"/>
        <end position="63"/>
    </location>
</feature>
<accession>A0A560EX35</accession>
<organism evidence="2 3">
    <name type="scientific">Nitrospirillum amazonense</name>
    <dbReference type="NCBI Taxonomy" id="28077"/>
    <lineage>
        <taxon>Bacteria</taxon>
        <taxon>Pseudomonadati</taxon>
        <taxon>Pseudomonadota</taxon>
        <taxon>Alphaproteobacteria</taxon>
        <taxon>Rhodospirillales</taxon>
        <taxon>Azospirillaceae</taxon>
        <taxon>Nitrospirillum</taxon>
    </lineage>
</organism>
<comment type="caution">
    <text evidence="2">The sequence shown here is derived from an EMBL/GenBank/DDBJ whole genome shotgun (WGS) entry which is preliminary data.</text>
</comment>
<evidence type="ECO:0000313" key="3">
    <source>
        <dbReference type="Proteomes" id="UP000319859"/>
    </source>
</evidence>
<evidence type="ECO:0000256" key="1">
    <source>
        <dbReference type="SAM" id="MobiDB-lite"/>
    </source>
</evidence>
<evidence type="ECO:0000313" key="2">
    <source>
        <dbReference type="EMBL" id="TWB13950.1"/>
    </source>
</evidence>
<sequence>MIGATPHTSGMRFRLVPLLGRDCVRRSVLGSVSGLKREEAKATDVAARRLRDGRPRVSKKDLR</sequence>
<reference evidence="2 3" key="1">
    <citation type="submission" date="2019-06" db="EMBL/GenBank/DDBJ databases">
        <title>Genomic Encyclopedia of Type Strains, Phase IV (KMG-V): Genome sequencing to study the core and pangenomes of soil and plant-associated prokaryotes.</title>
        <authorList>
            <person name="Whitman W."/>
        </authorList>
    </citation>
    <scope>NUCLEOTIDE SEQUENCE [LARGE SCALE GENOMIC DNA]</scope>
    <source>
        <strain evidence="2 3">BR 11880</strain>
    </source>
</reference>